<evidence type="ECO:0000259" key="16">
    <source>
        <dbReference type="PROSITE" id="PS50862"/>
    </source>
</evidence>
<dbReference type="InterPro" id="IPR047246">
    <property type="entry name" value="ThrRS_anticodon"/>
</dbReference>
<dbReference type="Pfam" id="PF07973">
    <property type="entry name" value="tRNA_SAD"/>
    <property type="match status" value="1"/>
</dbReference>
<accession>A0AAE0W8Z0</accession>
<dbReference type="CDD" id="cd00860">
    <property type="entry name" value="ThrRS_anticodon"/>
    <property type="match status" value="1"/>
</dbReference>
<dbReference type="NCBIfam" id="TIGR00418">
    <property type="entry name" value="thrS"/>
    <property type="match status" value="1"/>
</dbReference>
<evidence type="ECO:0000256" key="4">
    <source>
        <dbReference type="ARBA" id="ARBA00022555"/>
    </source>
</evidence>
<name>A0AAE0W8Z0_9BIVA</name>
<evidence type="ECO:0000256" key="8">
    <source>
        <dbReference type="ARBA" id="ARBA00022833"/>
    </source>
</evidence>
<dbReference type="InterPro" id="IPR002314">
    <property type="entry name" value="aa-tRNA-synt_IIb"/>
</dbReference>
<dbReference type="Pfam" id="PF03129">
    <property type="entry name" value="HGTP_anticodon"/>
    <property type="match status" value="1"/>
</dbReference>
<keyword evidence="4" id="KW-0820">tRNA-binding</keyword>
<dbReference type="InterPro" id="IPR012947">
    <property type="entry name" value="tRNA_SAD"/>
</dbReference>
<comment type="similarity">
    <text evidence="1">Belongs to the class-II aminoacyl-tRNA synthetase family.</text>
</comment>
<dbReference type="InterPro" id="IPR033728">
    <property type="entry name" value="ThrRS_core"/>
</dbReference>
<dbReference type="InterPro" id="IPR018163">
    <property type="entry name" value="Thr/Ala-tRNA-synth_IIc_edit"/>
</dbReference>
<dbReference type="PRINTS" id="PR01047">
    <property type="entry name" value="TRNASYNTHTHR"/>
</dbReference>
<evidence type="ECO:0000256" key="15">
    <source>
        <dbReference type="SAM" id="MobiDB-lite"/>
    </source>
</evidence>
<organism evidence="17 18">
    <name type="scientific">Potamilus streckersoni</name>
    <dbReference type="NCBI Taxonomy" id="2493646"/>
    <lineage>
        <taxon>Eukaryota</taxon>
        <taxon>Metazoa</taxon>
        <taxon>Spiralia</taxon>
        <taxon>Lophotrochozoa</taxon>
        <taxon>Mollusca</taxon>
        <taxon>Bivalvia</taxon>
        <taxon>Autobranchia</taxon>
        <taxon>Heteroconchia</taxon>
        <taxon>Palaeoheterodonta</taxon>
        <taxon>Unionida</taxon>
        <taxon>Unionoidea</taxon>
        <taxon>Unionidae</taxon>
        <taxon>Ambleminae</taxon>
        <taxon>Lampsilini</taxon>
        <taxon>Potamilus</taxon>
    </lineage>
</organism>
<dbReference type="HAMAP" id="MF_00184">
    <property type="entry name" value="Thr_tRNA_synth"/>
    <property type="match status" value="1"/>
</dbReference>
<keyword evidence="12" id="KW-0030">Aminoacyl-tRNA synthetase</keyword>
<evidence type="ECO:0000256" key="6">
    <source>
        <dbReference type="ARBA" id="ARBA00022723"/>
    </source>
</evidence>
<dbReference type="SUPFAM" id="SSF55186">
    <property type="entry name" value="ThrRS/AlaRS common domain"/>
    <property type="match status" value="1"/>
</dbReference>
<evidence type="ECO:0000313" key="17">
    <source>
        <dbReference type="EMBL" id="KAK3604802.1"/>
    </source>
</evidence>
<evidence type="ECO:0000256" key="3">
    <source>
        <dbReference type="ARBA" id="ARBA00022490"/>
    </source>
</evidence>
<evidence type="ECO:0000256" key="13">
    <source>
        <dbReference type="ARBA" id="ARBA00031900"/>
    </source>
</evidence>
<dbReference type="FunFam" id="3.30.54.20:FF:000002">
    <property type="entry name" value="Threonine--tRNA ligase"/>
    <property type="match status" value="1"/>
</dbReference>
<dbReference type="SUPFAM" id="SSF52954">
    <property type="entry name" value="Class II aaRS ABD-related"/>
    <property type="match status" value="1"/>
</dbReference>
<dbReference type="EC" id="6.1.1.3" evidence="2"/>
<dbReference type="Gene3D" id="3.30.54.20">
    <property type="match status" value="1"/>
</dbReference>
<dbReference type="Proteomes" id="UP001195483">
    <property type="component" value="Unassembled WGS sequence"/>
</dbReference>
<keyword evidence="7" id="KW-0547">Nucleotide-binding</keyword>
<dbReference type="CDD" id="cd00771">
    <property type="entry name" value="ThrRS_core"/>
    <property type="match status" value="1"/>
</dbReference>
<evidence type="ECO:0000256" key="2">
    <source>
        <dbReference type="ARBA" id="ARBA00013163"/>
    </source>
</evidence>
<keyword evidence="6" id="KW-0479">Metal-binding</keyword>
<evidence type="ECO:0000256" key="5">
    <source>
        <dbReference type="ARBA" id="ARBA00022598"/>
    </source>
</evidence>
<protein>
    <recommendedName>
        <fullName evidence="2">threonine--tRNA ligase</fullName>
        <ecNumber evidence="2">6.1.1.3</ecNumber>
    </recommendedName>
    <alternativeName>
        <fullName evidence="13">Threonyl-tRNA synthetase</fullName>
    </alternativeName>
</protein>
<evidence type="ECO:0000256" key="1">
    <source>
        <dbReference type="ARBA" id="ARBA00008226"/>
    </source>
</evidence>
<proteinExistence type="inferred from homology"/>
<dbReference type="FunFam" id="3.30.980.10:FF:000005">
    <property type="entry name" value="Threonyl-tRNA synthetase, mitochondrial"/>
    <property type="match status" value="1"/>
</dbReference>
<dbReference type="GO" id="GO:0000049">
    <property type="term" value="F:tRNA binding"/>
    <property type="evidence" value="ECO:0007669"/>
    <property type="project" value="UniProtKB-KW"/>
</dbReference>
<evidence type="ECO:0000256" key="14">
    <source>
        <dbReference type="ARBA" id="ARBA00049515"/>
    </source>
</evidence>
<dbReference type="PANTHER" id="PTHR11451">
    <property type="entry name" value="THREONINE-TRNA LIGASE"/>
    <property type="match status" value="1"/>
</dbReference>
<dbReference type="GO" id="GO:0046872">
    <property type="term" value="F:metal ion binding"/>
    <property type="evidence" value="ECO:0007669"/>
    <property type="project" value="UniProtKB-KW"/>
</dbReference>
<dbReference type="GO" id="GO:0005737">
    <property type="term" value="C:cytoplasm"/>
    <property type="evidence" value="ECO:0007669"/>
    <property type="project" value="InterPro"/>
</dbReference>
<dbReference type="InterPro" id="IPR006195">
    <property type="entry name" value="aa-tRNA-synth_II"/>
</dbReference>
<keyword evidence="10" id="KW-0694">RNA-binding</keyword>
<dbReference type="GO" id="GO:0005524">
    <property type="term" value="F:ATP binding"/>
    <property type="evidence" value="ECO:0007669"/>
    <property type="project" value="UniProtKB-KW"/>
</dbReference>
<dbReference type="InterPro" id="IPR002320">
    <property type="entry name" value="Thr-tRNA-ligase_IIa"/>
</dbReference>
<gene>
    <name evidence="17" type="ORF">CHS0354_000460</name>
</gene>
<dbReference type="Pfam" id="PF00587">
    <property type="entry name" value="tRNA-synt_2b"/>
    <property type="match status" value="1"/>
</dbReference>
<reference evidence="17" key="3">
    <citation type="submission" date="2023-05" db="EMBL/GenBank/DDBJ databases">
        <authorList>
            <person name="Smith C.H."/>
        </authorList>
    </citation>
    <scope>NUCLEOTIDE SEQUENCE</scope>
    <source>
        <strain evidence="17">CHS0354</strain>
        <tissue evidence="17">Mantle</tissue>
    </source>
</reference>
<dbReference type="PROSITE" id="PS50862">
    <property type="entry name" value="AA_TRNA_LIGASE_II"/>
    <property type="match status" value="1"/>
</dbReference>
<keyword evidence="11" id="KW-0648">Protein biosynthesis</keyword>
<evidence type="ECO:0000313" key="18">
    <source>
        <dbReference type="Proteomes" id="UP001195483"/>
    </source>
</evidence>
<dbReference type="GO" id="GO:0004829">
    <property type="term" value="F:threonine-tRNA ligase activity"/>
    <property type="evidence" value="ECO:0007669"/>
    <property type="project" value="UniProtKB-EC"/>
</dbReference>
<dbReference type="SMART" id="SM00863">
    <property type="entry name" value="tRNA_SAD"/>
    <property type="match status" value="1"/>
</dbReference>
<feature type="domain" description="Aminoacyl-transfer RNA synthetases class-II family profile" evidence="16">
    <location>
        <begin position="278"/>
        <end position="554"/>
    </location>
</feature>
<evidence type="ECO:0000256" key="11">
    <source>
        <dbReference type="ARBA" id="ARBA00022917"/>
    </source>
</evidence>
<evidence type="ECO:0000256" key="12">
    <source>
        <dbReference type="ARBA" id="ARBA00023146"/>
    </source>
</evidence>
<sequence length="756" mass="87400">MVSDMENDLISVSLVGGPEMKFPVGVKALEVLSVMGKRSTEDALCLRFNGFLVDMSSSLNVSGVLELVDFFSEEGRAVYWHSTSHLMAQSMEDLFPGVRFGAGPAIENGFYYDVEYSRQFNEDDLIEIEKRMYENIKQDFKIIREEVSRDDAISYFTNERIDPFKVEILKETLKDEKTVSLYHQGGFTDLCYGPHVPSTGVIKVVKLTGMSTSYWRGDPSRQKMQRIYGVSFPSESLLKKHVESFEEAKKRDHRKIGQELGYFMFSHLVGSGLPIWLPKGAAFRHQLESFLMDIQLLRGYNQVYTPHVGSLKLYETSGHYPFYKESQFPPISFTDEDGTVESYMLKPMNCPHHHQVFSSKKRSYRELPFRLAEFGTVYRYEQSGELNGLLRARSFTQDDAHIYCMHDQLENEICGVIQLTHEVFNVLGFSEVRVRLSFRDKSNSEKYGGTDAIWEQAEKDIIRASERMKLSYFIGKGEASFYGPKIDFIVKDAIGRNWQLGTVQVDYVMSERFDLSFINHHGQKERPVIIHRAPFGSIERMTAILIENNLGDFPLWLAPVQISILTVADRHVQYGQNVLDTLLGNRFRANMDSRNEKIGKKIRESELSKIPYAFIIGDKELESSMVSVRKRFEGELGMKSLDHVVSHAMEFLIKRGRVRITIVFAGRQIIYKDQGYSLLKRVTERLEIVGKLEGEPKLEGKFLYAYYIPEKHKVELTEKKREKEEKMLKEMEQKDRDERVRKLKEAEAKRKSEQKI</sequence>
<dbReference type="Gene3D" id="3.30.980.10">
    <property type="entry name" value="Threonyl-trna Synthetase, Chain A, domain 2"/>
    <property type="match status" value="1"/>
</dbReference>
<dbReference type="EMBL" id="JAEAOA010000085">
    <property type="protein sequence ID" value="KAK3604802.1"/>
    <property type="molecule type" value="Genomic_DNA"/>
</dbReference>
<reference evidence="17" key="1">
    <citation type="journal article" date="2021" name="Genome Biol. Evol.">
        <title>A High-Quality Reference Genome for a Parasitic Bivalve with Doubly Uniparental Inheritance (Bivalvia: Unionida).</title>
        <authorList>
            <person name="Smith C.H."/>
        </authorList>
    </citation>
    <scope>NUCLEOTIDE SEQUENCE</scope>
    <source>
        <strain evidence="17">CHS0354</strain>
    </source>
</reference>
<dbReference type="AlphaFoldDB" id="A0AAE0W8Z0"/>
<reference evidence="17" key="2">
    <citation type="journal article" date="2021" name="Genome Biol. Evol.">
        <title>Developing a high-quality reference genome for a parasitic bivalve with doubly uniparental inheritance (Bivalvia: Unionida).</title>
        <authorList>
            <person name="Smith C.H."/>
        </authorList>
    </citation>
    <scope>NUCLEOTIDE SEQUENCE</scope>
    <source>
        <strain evidence="17">CHS0354</strain>
        <tissue evidence="17">Mantle</tissue>
    </source>
</reference>
<keyword evidence="9" id="KW-0067">ATP-binding</keyword>
<evidence type="ECO:0000256" key="10">
    <source>
        <dbReference type="ARBA" id="ARBA00022884"/>
    </source>
</evidence>
<dbReference type="InterPro" id="IPR036788">
    <property type="entry name" value="T_IF-3_C_sf"/>
</dbReference>
<dbReference type="SUPFAM" id="SSF55200">
    <property type="entry name" value="Translation initiation factor IF3, C-terminal domain"/>
    <property type="match status" value="1"/>
</dbReference>
<evidence type="ECO:0000256" key="7">
    <source>
        <dbReference type="ARBA" id="ARBA00022741"/>
    </source>
</evidence>
<keyword evidence="5" id="KW-0436">Ligase</keyword>
<comment type="caution">
    <text evidence="17">The sequence shown here is derived from an EMBL/GenBank/DDBJ whole genome shotgun (WGS) entry which is preliminary data.</text>
</comment>
<dbReference type="FunFam" id="3.30.930.10:FF:000002">
    <property type="entry name" value="Threonine--tRNA ligase"/>
    <property type="match status" value="1"/>
</dbReference>
<dbReference type="GO" id="GO:0006413">
    <property type="term" value="P:translational initiation"/>
    <property type="evidence" value="ECO:0007669"/>
    <property type="project" value="InterPro"/>
</dbReference>
<dbReference type="GO" id="GO:0006435">
    <property type="term" value="P:threonyl-tRNA aminoacylation"/>
    <property type="evidence" value="ECO:0007669"/>
    <property type="project" value="InterPro"/>
</dbReference>
<keyword evidence="18" id="KW-1185">Reference proteome</keyword>
<dbReference type="SUPFAM" id="SSF55681">
    <property type="entry name" value="Class II aaRS and biotin synthetases"/>
    <property type="match status" value="1"/>
</dbReference>
<dbReference type="Gene3D" id="3.40.50.800">
    <property type="entry name" value="Anticodon-binding domain"/>
    <property type="match status" value="1"/>
</dbReference>
<dbReference type="InterPro" id="IPR045864">
    <property type="entry name" value="aa-tRNA-synth_II/BPL/LPL"/>
</dbReference>
<comment type="catalytic activity">
    <reaction evidence="14">
        <text>tRNA(Thr) + L-threonine + ATP = L-threonyl-tRNA(Thr) + AMP + diphosphate + H(+)</text>
        <dbReference type="Rhea" id="RHEA:24624"/>
        <dbReference type="Rhea" id="RHEA-COMP:9670"/>
        <dbReference type="Rhea" id="RHEA-COMP:9704"/>
        <dbReference type="ChEBI" id="CHEBI:15378"/>
        <dbReference type="ChEBI" id="CHEBI:30616"/>
        <dbReference type="ChEBI" id="CHEBI:33019"/>
        <dbReference type="ChEBI" id="CHEBI:57926"/>
        <dbReference type="ChEBI" id="CHEBI:78442"/>
        <dbReference type="ChEBI" id="CHEBI:78534"/>
        <dbReference type="ChEBI" id="CHEBI:456215"/>
        <dbReference type="EC" id="6.1.1.3"/>
    </reaction>
</comment>
<dbReference type="PANTHER" id="PTHR11451:SF44">
    <property type="entry name" value="THREONINE--TRNA LIGASE, CHLOROPLASTIC_MITOCHONDRIAL 2"/>
    <property type="match status" value="1"/>
</dbReference>
<dbReference type="InterPro" id="IPR036621">
    <property type="entry name" value="Anticodon-bd_dom_sf"/>
</dbReference>
<dbReference type="Gene3D" id="3.30.930.10">
    <property type="entry name" value="Bira Bifunctional Protein, Domain 2"/>
    <property type="match status" value="1"/>
</dbReference>
<evidence type="ECO:0000256" key="9">
    <source>
        <dbReference type="ARBA" id="ARBA00022840"/>
    </source>
</evidence>
<dbReference type="InterPro" id="IPR004154">
    <property type="entry name" value="Anticodon-bd"/>
</dbReference>
<keyword evidence="8" id="KW-0862">Zinc</keyword>
<feature type="region of interest" description="Disordered" evidence="15">
    <location>
        <begin position="722"/>
        <end position="756"/>
    </location>
</feature>
<keyword evidence="3" id="KW-0963">Cytoplasm</keyword>
<dbReference type="FunFam" id="3.40.50.800:FF:000001">
    <property type="entry name" value="Threonine--tRNA ligase"/>
    <property type="match status" value="1"/>
</dbReference>